<dbReference type="Proteomes" id="UP000185612">
    <property type="component" value="Unassembled WGS sequence"/>
</dbReference>
<name>A0A1Q5PX86_9ACTO</name>
<dbReference type="CDD" id="cd13225">
    <property type="entry name" value="PH-like_bacteria"/>
    <property type="match status" value="1"/>
</dbReference>
<evidence type="ECO:0000259" key="1">
    <source>
        <dbReference type="Pfam" id="PF08000"/>
    </source>
</evidence>
<keyword evidence="3" id="KW-1185">Reference proteome</keyword>
<dbReference type="EMBL" id="MQVS01000003">
    <property type="protein sequence ID" value="OKL52234.1"/>
    <property type="molecule type" value="Genomic_DNA"/>
</dbReference>
<feature type="domain" description="Bacterial Pleckstrin homology" evidence="1">
    <location>
        <begin position="6"/>
        <end position="118"/>
    </location>
</feature>
<dbReference type="Pfam" id="PF08000">
    <property type="entry name" value="bPH_1"/>
    <property type="match status" value="1"/>
</dbReference>
<evidence type="ECO:0000313" key="3">
    <source>
        <dbReference type="Proteomes" id="UP000185612"/>
    </source>
</evidence>
<dbReference type="Gene3D" id="2.30.29.50">
    <property type="entry name" value="Bacterial Pleckstrin homology domain"/>
    <property type="match status" value="1"/>
</dbReference>
<comment type="caution">
    <text evidence="2">The sequence shown here is derived from an EMBL/GenBank/DDBJ whole genome shotgun (WGS) entry which is preliminary data.</text>
</comment>
<evidence type="ECO:0000313" key="2">
    <source>
        <dbReference type="EMBL" id="OKL52234.1"/>
    </source>
</evidence>
<reference evidence="3" key="1">
    <citation type="submission" date="2016-12" db="EMBL/GenBank/DDBJ databases">
        <authorList>
            <person name="Meng X."/>
        </authorList>
    </citation>
    <scope>NUCLEOTIDE SEQUENCE [LARGE SCALE GENOMIC DNA]</scope>
    <source>
        <strain evidence="3">DSM 20732</strain>
    </source>
</reference>
<dbReference type="STRING" id="52770.BSZ40_04030"/>
<proteinExistence type="predicted"/>
<organism evidence="2 3">
    <name type="scientific">Buchananella hordeovulneris</name>
    <dbReference type="NCBI Taxonomy" id="52770"/>
    <lineage>
        <taxon>Bacteria</taxon>
        <taxon>Bacillati</taxon>
        <taxon>Actinomycetota</taxon>
        <taxon>Actinomycetes</taxon>
        <taxon>Actinomycetales</taxon>
        <taxon>Actinomycetaceae</taxon>
        <taxon>Buchananella</taxon>
    </lineage>
</organism>
<dbReference type="AlphaFoldDB" id="A0A1Q5PX86"/>
<dbReference type="InParanoid" id="A0A1Q5PX86"/>
<gene>
    <name evidence="2" type="ORF">BSZ40_04030</name>
</gene>
<dbReference type="InterPro" id="IPR012544">
    <property type="entry name" value="PHb"/>
</dbReference>
<accession>A0A1Q5PX86</accession>
<sequence>MSWFAVNKLEMVDICDISAEFSPVLMENERVVLGFKGIRDAVVFTDRRVLFMNRQGLTGKKTAYTTIPYTRIQAFELETAGTLDIDSEVKMWVAGLGAARLCFTPGTFIYGIGELLNEKCLNY</sequence>
<dbReference type="SUPFAM" id="SSF50729">
    <property type="entry name" value="PH domain-like"/>
    <property type="match status" value="1"/>
</dbReference>
<dbReference type="PANTHER" id="PTHR35796:SF3">
    <property type="entry name" value="BHLH DOMAIN-CONTAINING PROTEIN"/>
    <property type="match status" value="1"/>
</dbReference>
<dbReference type="InterPro" id="IPR037063">
    <property type="entry name" value="PHb_sf"/>
</dbReference>
<dbReference type="PANTHER" id="PTHR35796">
    <property type="entry name" value="HYPOTHETICAL CYTOSOLIC PROTEIN"/>
    <property type="match status" value="1"/>
</dbReference>
<dbReference type="OrthoDB" id="3199551at2"/>
<protein>
    <recommendedName>
        <fullName evidence="1">Bacterial Pleckstrin homology domain-containing protein</fullName>
    </recommendedName>
</protein>